<name>A0A563U3D8_9SPHI</name>
<evidence type="ECO:0000256" key="1">
    <source>
        <dbReference type="SAM" id="SignalP"/>
    </source>
</evidence>
<protein>
    <recommendedName>
        <fullName evidence="4">Carboxypeptidase regulatory-like domain-containing protein</fullName>
    </recommendedName>
</protein>
<dbReference type="Proteomes" id="UP000320042">
    <property type="component" value="Unassembled WGS sequence"/>
</dbReference>
<organism evidence="2 3">
    <name type="scientific">Mucilaginibacter pallidiroseus</name>
    <dbReference type="NCBI Taxonomy" id="2599295"/>
    <lineage>
        <taxon>Bacteria</taxon>
        <taxon>Pseudomonadati</taxon>
        <taxon>Bacteroidota</taxon>
        <taxon>Sphingobacteriia</taxon>
        <taxon>Sphingobacteriales</taxon>
        <taxon>Sphingobacteriaceae</taxon>
        <taxon>Mucilaginibacter</taxon>
    </lineage>
</organism>
<gene>
    <name evidence="2" type="ORF">FPZ43_16400</name>
</gene>
<comment type="caution">
    <text evidence="2">The sequence shown here is derived from an EMBL/GenBank/DDBJ whole genome shotgun (WGS) entry which is preliminary data.</text>
</comment>
<dbReference type="RefSeq" id="WP_146383018.1">
    <property type="nucleotide sequence ID" value="NZ_VOEJ01000008.1"/>
</dbReference>
<accession>A0A563U3D8</accession>
<reference evidence="2 3" key="1">
    <citation type="submission" date="2019-07" db="EMBL/GenBank/DDBJ databases">
        <authorList>
            <person name="Kim J."/>
        </authorList>
    </citation>
    <scope>NUCLEOTIDE SEQUENCE [LARGE SCALE GENOMIC DNA]</scope>
    <source>
        <strain evidence="3">dk17</strain>
    </source>
</reference>
<feature type="signal peptide" evidence="1">
    <location>
        <begin position="1"/>
        <end position="24"/>
    </location>
</feature>
<keyword evidence="3" id="KW-1185">Reference proteome</keyword>
<keyword evidence="1" id="KW-0732">Signal</keyword>
<feature type="chain" id="PRO_5022086675" description="Carboxypeptidase regulatory-like domain-containing protein" evidence="1">
    <location>
        <begin position="25"/>
        <end position="919"/>
    </location>
</feature>
<evidence type="ECO:0000313" key="2">
    <source>
        <dbReference type="EMBL" id="TWR25861.1"/>
    </source>
</evidence>
<dbReference type="AlphaFoldDB" id="A0A563U3D8"/>
<evidence type="ECO:0008006" key="4">
    <source>
        <dbReference type="Google" id="ProtNLM"/>
    </source>
</evidence>
<evidence type="ECO:0000313" key="3">
    <source>
        <dbReference type="Proteomes" id="UP000320042"/>
    </source>
</evidence>
<dbReference type="Gene3D" id="2.60.40.1930">
    <property type="match status" value="1"/>
</dbReference>
<dbReference type="EMBL" id="VOEJ01000008">
    <property type="protein sequence ID" value="TWR25861.1"/>
    <property type="molecule type" value="Genomic_DNA"/>
</dbReference>
<dbReference type="OrthoDB" id="609485at2"/>
<sequence>MKKSSLLRIFLPSILTTLFFNALAQSNVLVGVKKTVQQVESFYNKKPSEKIYLHFDKPYYAVNDTAWFKGYVTNGQGNAPSKLSAKLYIELFNDSAQVIKRFALPVNNGLAAGYLAMDSATIWKGNYTVRAYTSWTRNFGEEYFFHQQFNIGDASNNGWLFNAKQSIKPQGTNTNVGMAIDFTNIKAQPIISKNVDIQVVQGSKKISSSKQNTGSNGKIDLNFNIPANADNVVVLIRDAVSKKQIASIPVYPALNKEVDLQFMPEGGNMVAGLYNRIGFKAIGQNGLGVDVEGVVVDSKNKPVSTLQSQYKGIGSFSFVPQAAETYKAIIKFNGTQKTVSLPALESSGVVMRANSVTNRDSVFVYLNSNNTTIPQGAMLIGQSRDQVFYGAPVTFNKNSFSVGIPKNIFPAGVVRFSLLNADAQPLAERAVFIEQPDNLAINVAPSLSKYSTRDSVALTISVTDKLNKPVTGSFSVSVTDDSQVAQQQYANNIMSNLLLTSDLKGNIETPAWYFKDTTLEVKRQLDNLMLTQAWVGYSWDKITAPLTEPVFAAEPTNGITGKLTNLLNKPVADTKVYLVATGGGAFFADTVSNKDGYFAFNNLPISDTIGYTFRLKNSKGKNTNAKFTIDDFKPAAYTDVQKPFAPLYASNDTTVNNYLLSQNQAFHEKRKTNFNGINQLETVIINGQKNVRVNNNFLREIDGIDEKELIAAGDKTLMDLIYIRLRGFREARFFANNISSRPVDQGYSRFVINQVAVDDIFVDNISLKGMFGTFFTDPMNGAAMAYIKELLNYVPASSVKSIKLYGPVINVIFITTRGGHGPWIKPTRGLYVYHPLPFQTTRKFYQPRYAANENTGQPDLRSTIFWEPNMVTDANGKATLSFYTADKPGTYTINVQGTDLNGRFGVYTSKIKVQPRQTQ</sequence>
<proteinExistence type="predicted"/>